<dbReference type="AlphaFoldDB" id="A0AAN9R2P1"/>
<protein>
    <submittedName>
        <fullName evidence="5">Uncharacterized protein</fullName>
    </submittedName>
</protein>
<keyword evidence="3" id="KW-0547">Nucleotide-binding</keyword>
<gene>
    <name evidence="5" type="ORF">VNO77_02037</name>
</gene>
<sequence length="94" mass="10358">MCRRFLDVERPTYTNLTRLVSQVMSLLTDTSRFDGALNVDMAHCLMHRGGGVHKDVNALFATIPFVDGCSIGFCGTNQTHVSNLAYVNVTHQIG</sequence>
<evidence type="ECO:0000313" key="5">
    <source>
        <dbReference type="EMBL" id="KAK7360065.1"/>
    </source>
</evidence>
<evidence type="ECO:0000256" key="3">
    <source>
        <dbReference type="ARBA" id="ARBA00022741"/>
    </source>
</evidence>
<comment type="caution">
    <text evidence="5">The sequence shown here is derived from an EMBL/GenBank/DDBJ whole genome shotgun (WGS) entry which is preliminary data.</text>
</comment>
<keyword evidence="6" id="KW-1185">Reference proteome</keyword>
<dbReference type="GO" id="GO:0007017">
    <property type="term" value="P:microtubule-based process"/>
    <property type="evidence" value="ECO:0007669"/>
    <property type="project" value="InterPro"/>
</dbReference>
<comment type="similarity">
    <text evidence="1">Belongs to the tubulin family.</text>
</comment>
<evidence type="ECO:0000256" key="2">
    <source>
        <dbReference type="ARBA" id="ARBA00022701"/>
    </source>
</evidence>
<evidence type="ECO:0000256" key="1">
    <source>
        <dbReference type="ARBA" id="ARBA00009636"/>
    </source>
</evidence>
<dbReference type="PANTHER" id="PTHR11588">
    <property type="entry name" value="TUBULIN"/>
    <property type="match status" value="1"/>
</dbReference>
<dbReference type="GO" id="GO:0005874">
    <property type="term" value="C:microtubule"/>
    <property type="evidence" value="ECO:0007669"/>
    <property type="project" value="UniProtKB-KW"/>
</dbReference>
<name>A0AAN9R2P1_CANGL</name>
<dbReference type="Proteomes" id="UP001367508">
    <property type="component" value="Unassembled WGS sequence"/>
</dbReference>
<dbReference type="InterPro" id="IPR036525">
    <property type="entry name" value="Tubulin/FtsZ_GTPase_sf"/>
</dbReference>
<keyword evidence="2" id="KW-0493">Microtubule</keyword>
<dbReference type="Gene3D" id="3.40.50.1440">
    <property type="entry name" value="Tubulin/FtsZ, GTPase domain"/>
    <property type="match status" value="1"/>
</dbReference>
<evidence type="ECO:0000313" key="6">
    <source>
        <dbReference type="Proteomes" id="UP001367508"/>
    </source>
</evidence>
<proteinExistence type="inferred from homology"/>
<evidence type="ECO:0000256" key="4">
    <source>
        <dbReference type="ARBA" id="ARBA00023134"/>
    </source>
</evidence>
<reference evidence="5 6" key="1">
    <citation type="submission" date="2024-01" db="EMBL/GenBank/DDBJ databases">
        <title>The genomes of 5 underutilized Papilionoideae crops provide insights into root nodulation and disease resistanc.</title>
        <authorList>
            <person name="Jiang F."/>
        </authorList>
    </citation>
    <scope>NUCLEOTIDE SEQUENCE [LARGE SCALE GENOMIC DNA]</scope>
    <source>
        <strain evidence="5">LVBAO_FW01</strain>
        <tissue evidence="5">Leaves</tissue>
    </source>
</reference>
<dbReference type="GO" id="GO:0005525">
    <property type="term" value="F:GTP binding"/>
    <property type="evidence" value="ECO:0007669"/>
    <property type="project" value="UniProtKB-KW"/>
</dbReference>
<keyword evidence="4" id="KW-0342">GTP-binding</keyword>
<dbReference type="EMBL" id="JAYMYQ010000001">
    <property type="protein sequence ID" value="KAK7360065.1"/>
    <property type="molecule type" value="Genomic_DNA"/>
</dbReference>
<organism evidence="5 6">
    <name type="scientific">Canavalia gladiata</name>
    <name type="common">Sword bean</name>
    <name type="synonym">Dolichos gladiatus</name>
    <dbReference type="NCBI Taxonomy" id="3824"/>
    <lineage>
        <taxon>Eukaryota</taxon>
        <taxon>Viridiplantae</taxon>
        <taxon>Streptophyta</taxon>
        <taxon>Embryophyta</taxon>
        <taxon>Tracheophyta</taxon>
        <taxon>Spermatophyta</taxon>
        <taxon>Magnoliopsida</taxon>
        <taxon>eudicotyledons</taxon>
        <taxon>Gunneridae</taxon>
        <taxon>Pentapetalae</taxon>
        <taxon>rosids</taxon>
        <taxon>fabids</taxon>
        <taxon>Fabales</taxon>
        <taxon>Fabaceae</taxon>
        <taxon>Papilionoideae</taxon>
        <taxon>50 kb inversion clade</taxon>
        <taxon>NPAAA clade</taxon>
        <taxon>indigoferoid/millettioid clade</taxon>
        <taxon>Phaseoleae</taxon>
        <taxon>Canavalia</taxon>
    </lineage>
</organism>
<dbReference type="InterPro" id="IPR000217">
    <property type="entry name" value="Tubulin"/>
</dbReference>
<accession>A0AAN9R2P1</accession>